<evidence type="ECO:0000256" key="4">
    <source>
        <dbReference type="SAM" id="Coils"/>
    </source>
</evidence>
<evidence type="ECO:0000259" key="5">
    <source>
        <dbReference type="Pfam" id="PF00628"/>
    </source>
</evidence>
<dbReference type="GO" id="GO:0008270">
    <property type="term" value="F:zinc ion binding"/>
    <property type="evidence" value="ECO:0007669"/>
    <property type="project" value="UniProtKB-KW"/>
</dbReference>
<keyword evidence="7" id="KW-1185">Reference proteome</keyword>
<keyword evidence="4" id="KW-0175">Coiled coil</keyword>
<gene>
    <name evidence="6" type="ORF">OBRU01_08298</name>
</gene>
<dbReference type="Pfam" id="PF00628">
    <property type="entry name" value="PHD"/>
    <property type="match status" value="1"/>
</dbReference>
<keyword evidence="6" id="KW-0808">Transferase</keyword>
<keyword evidence="1" id="KW-0479">Metal-binding</keyword>
<dbReference type="AlphaFoldDB" id="A0A0L7L7Y9"/>
<dbReference type="Proteomes" id="UP000037510">
    <property type="component" value="Unassembled WGS sequence"/>
</dbReference>
<evidence type="ECO:0000313" key="6">
    <source>
        <dbReference type="EMBL" id="KOB71475.1"/>
    </source>
</evidence>
<evidence type="ECO:0000256" key="3">
    <source>
        <dbReference type="ARBA" id="ARBA00022833"/>
    </source>
</evidence>
<dbReference type="InterPro" id="IPR019787">
    <property type="entry name" value="Znf_PHD-finger"/>
</dbReference>
<dbReference type="InterPro" id="IPR011011">
    <property type="entry name" value="Znf_FYVE_PHD"/>
</dbReference>
<evidence type="ECO:0000256" key="1">
    <source>
        <dbReference type="ARBA" id="ARBA00022723"/>
    </source>
</evidence>
<keyword evidence="2" id="KW-0863">Zinc-finger</keyword>
<evidence type="ECO:0000313" key="7">
    <source>
        <dbReference type="Proteomes" id="UP000037510"/>
    </source>
</evidence>
<reference evidence="6 7" key="1">
    <citation type="journal article" date="2015" name="Genome Biol. Evol.">
        <title>The genome of winter moth (Operophtera brumata) provides a genomic perspective on sexual dimorphism and phenology.</title>
        <authorList>
            <person name="Derks M.F."/>
            <person name="Smit S."/>
            <person name="Salis L."/>
            <person name="Schijlen E."/>
            <person name="Bossers A."/>
            <person name="Mateman C."/>
            <person name="Pijl A.S."/>
            <person name="de Ridder D."/>
            <person name="Groenen M.A."/>
            <person name="Visser M.E."/>
            <person name="Megens H.J."/>
        </authorList>
    </citation>
    <scope>NUCLEOTIDE SEQUENCE [LARGE SCALE GENOMIC DNA]</scope>
    <source>
        <strain evidence="6">WM2013NL</strain>
        <tissue evidence="6">Head and thorax</tissue>
    </source>
</reference>
<dbReference type="Gene3D" id="3.30.40.10">
    <property type="entry name" value="Zinc/RING finger domain, C3HC4 (zinc finger)"/>
    <property type="match status" value="1"/>
</dbReference>
<proteinExistence type="predicted"/>
<dbReference type="InterPro" id="IPR013083">
    <property type="entry name" value="Znf_RING/FYVE/PHD"/>
</dbReference>
<evidence type="ECO:0000256" key="2">
    <source>
        <dbReference type="ARBA" id="ARBA00022771"/>
    </source>
</evidence>
<dbReference type="GO" id="GO:0032259">
    <property type="term" value="P:methylation"/>
    <property type="evidence" value="ECO:0007669"/>
    <property type="project" value="UniProtKB-KW"/>
</dbReference>
<comment type="caution">
    <text evidence="6">The sequence shown here is derived from an EMBL/GenBank/DDBJ whole genome shotgun (WGS) entry which is preliminary data.</text>
</comment>
<accession>A0A0L7L7Y9</accession>
<keyword evidence="6" id="KW-0489">Methyltransferase</keyword>
<dbReference type="EMBL" id="JTDY01002406">
    <property type="protein sequence ID" value="KOB71475.1"/>
    <property type="molecule type" value="Genomic_DNA"/>
</dbReference>
<organism evidence="6 7">
    <name type="scientific">Operophtera brumata</name>
    <name type="common">Winter moth</name>
    <name type="synonym">Phalaena brumata</name>
    <dbReference type="NCBI Taxonomy" id="104452"/>
    <lineage>
        <taxon>Eukaryota</taxon>
        <taxon>Metazoa</taxon>
        <taxon>Ecdysozoa</taxon>
        <taxon>Arthropoda</taxon>
        <taxon>Hexapoda</taxon>
        <taxon>Insecta</taxon>
        <taxon>Pterygota</taxon>
        <taxon>Neoptera</taxon>
        <taxon>Endopterygota</taxon>
        <taxon>Lepidoptera</taxon>
        <taxon>Glossata</taxon>
        <taxon>Ditrysia</taxon>
        <taxon>Geometroidea</taxon>
        <taxon>Geometridae</taxon>
        <taxon>Larentiinae</taxon>
        <taxon>Operophtera</taxon>
    </lineage>
</organism>
<sequence length="289" mass="32800">MLEPETNISWGCCDLDRDNADYVTCITCNKNFHSACVVSTSSTPSPSDWICPLCSRKPREGNSDKTPMRSKEKLTSMRTLKRAALQSPNMDAEAVLTRDDVRDVVQDIFSKEMENMFIRFGEKIQTTVTAALAPITKDIQDLQQSMIHVSEQYEDVIISHAQMTEAIKNIQTENTDLRSENQNLSSRLIHLEQNAYGHNVDTPRMSEIQNRNSTKESSQQIGKTIDDAVNEIKYRSRREKNIIITGVPEAQNKNLGERRENDLNEAAKIIQSMNIDCRPPSTLYVLENT</sequence>
<name>A0A0L7L7Y9_OPEBR</name>
<protein>
    <submittedName>
        <fullName evidence="6">Lysine-specific demethylase 5B</fullName>
    </submittedName>
</protein>
<keyword evidence="3" id="KW-0862">Zinc</keyword>
<dbReference type="GO" id="GO:0008168">
    <property type="term" value="F:methyltransferase activity"/>
    <property type="evidence" value="ECO:0007669"/>
    <property type="project" value="UniProtKB-KW"/>
</dbReference>
<dbReference type="CDD" id="cd15489">
    <property type="entry name" value="PHD_SF"/>
    <property type="match status" value="1"/>
</dbReference>
<dbReference type="SUPFAM" id="SSF57903">
    <property type="entry name" value="FYVE/PHD zinc finger"/>
    <property type="match status" value="1"/>
</dbReference>
<feature type="domain" description="PHD-type" evidence="5">
    <location>
        <begin position="12"/>
        <end position="54"/>
    </location>
</feature>
<feature type="coiled-coil region" evidence="4">
    <location>
        <begin position="160"/>
        <end position="194"/>
    </location>
</feature>